<dbReference type="InterPro" id="IPR013320">
    <property type="entry name" value="ConA-like_dom_sf"/>
</dbReference>
<evidence type="ECO:0000256" key="3">
    <source>
        <dbReference type="ARBA" id="ARBA00022729"/>
    </source>
</evidence>
<dbReference type="InterPro" id="IPR052065">
    <property type="entry name" value="Compl_asym_regulator"/>
</dbReference>
<comment type="subcellular location">
    <subcellularLocation>
        <location evidence="1">Secreted</location>
    </subcellularLocation>
</comment>
<keyword evidence="3 6" id="KW-0732">Signal</keyword>
<dbReference type="Gene3D" id="2.60.120.200">
    <property type="match status" value="1"/>
</dbReference>
<keyword evidence="7" id="KW-1185">Reference proteome</keyword>
<protein>
    <submittedName>
        <fullName evidence="8">Uncharacterized protein LOC108738957</fullName>
    </submittedName>
</protein>
<proteinExistence type="predicted"/>
<dbReference type="AlphaFoldDB" id="A0A1W4X6X4"/>
<evidence type="ECO:0000256" key="4">
    <source>
        <dbReference type="ARBA" id="ARBA00022737"/>
    </source>
</evidence>
<dbReference type="PANTHER" id="PTHR22906">
    <property type="entry name" value="PROPERDIN"/>
    <property type="match status" value="1"/>
</dbReference>
<dbReference type="FunCoup" id="A0A1W4X6X4">
    <property type="interactions" value="1"/>
</dbReference>
<keyword evidence="2" id="KW-0964">Secreted</keyword>
<dbReference type="SUPFAM" id="SSF49899">
    <property type="entry name" value="Concanavalin A-like lectins/glucanases"/>
    <property type="match status" value="1"/>
</dbReference>
<keyword evidence="4" id="KW-0677">Repeat</keyword>
<evidence type="ECO:0000256" key="2">
    <source>
        <dbReference type="ARBA" id="ARBA00022525"/>
    </source>
</evidence>
<evidence type="ECO:0000313" key="8">
    <source>
        <dbReference type="RefSeq" id="XP_018328090.1"/>
    </source>
</evidence>
<dbReference type="Proteomes" id="UP000192223">
    <property type="component" value="Unplaced"/>
</dbReference>
<evidence type="ECO:0000256" key="1">
    <source>
        <dbReference type="ARBA" id="ARBA00004613"/>
    </source>
</evidence>
<keyword evidence="5" id="KW-1015">Disulfide bond</keyword>
<evidence type="ECO:0000313" key="7">
    <source>
        <dbReference type="Proteomes" id="UP000192223"/>
    </source>
</evidence>
<reference evidence="8" key="1">
    <citation type="submission" date="2025-08" db="UniProtKB">
        <authorList>
            <consortium name="RefSeq"/>
        </authorList>
    </citation>
    <scope>IDENTIFICATION</scope>
    <source>
        <tissue evidence="8">Entire body</tissue>
    </source>
</reference>
<dbReference type="Pfam" id="PF00090">
    <property type="entry name" value="TSP_1"/>
    <property type="match status" value="1"/>
</dbReference>
<name>A0A1W4X6X4_AGRPL</name>
<dbReference type="InParanoid" id="A0A1W4X6X4"/>
<evidence type="ECO:0000256" key="5">
    <source>
        <dbReference type="ARBA" id="ARBA00023157"/>
    </source>
</evidence>
<gene>
    <name evidence="8" type="primary">LOC108738957</name>
</gene>
<dbReference type="Gene3D" id="2.20.100.10">
    <property type="entry name" value="Thrombospondin type-1 (TSP1) repeat"/>
    <property type="match status" value="1"/>
</dbReference>
<dbReference type="KEGG" id="apln:108738957"/>
<sequence length="423" mass="48123">MCGKLPKIVWILLGLLGEKSFCCFLEKSAKNAEDLEERLNMSQIVFRGYMSLPVFVTNNKKEHGIEHSAFDVLNVYKSEHELGFRQVNITFEGNDITLEDCADGPILDFIVFCKRREDIVSGLSLIKWSEKEEENIWKTLGWSNWSDWSSCSISCGSGIQRRTRRCFRKQCFGYNIEERQCNLFECNGLVNPLEIGKSKFFHPSKNSWQHYSDRPNAWNFKLDSYMWIPSPDMFPFVDGRWLPKQFALFVTLRTARGGEIQNNFGTVLSLRSKRRQDTYFSLEVAGPDIKIVLASSNGTDVIRIPMTMSDGLWHQVAIGLRNDSILDIYADCAWATTIVLGKSSIGIPGDSDLIIGYLFTGDIEQVSIASDATLVGLQCSKVKTSVADNKRSVLGERVSALTFFFFNFQKPLYRVPFDNQVAF</sequence>
<dbReference type="PROSITE" id="PS50092">
    <property type="entry name" value="TSP1"/>
    <property type="match status" value="1"/>
</dbReference>
<dbReference type="RefSeq" id="XP_018328090.1">
    <property type="nucleotide sequence ID" value="XM_018472588.1"/>
</dbReference>
<dbReference type="InterPro" id="IPR000884">
    <property type="entry name" value="TSP1_rpt"/>
</dbReference>
<dbReference type="SMART" id="SM00209">
    <property type="entry name" value="TSP1"/>
    <property type="match status" value="1"/>
</dbReference>
<evidence type="ECO:0000256" key="6">
    <source>
        <dbReference type="SAM" id="SignalP"/>
    </source>
</evidence>
<organism evidence="7 8">
    <name type="scientific">Agrilus planipennis</name>
    <name type="common">Emerald ash borer</name>
    <name type="synonym">Agrilus marcopoli</name>
    <dbReference type="NCBI Taxonomy" id="224129"/>
    <lineage>
        <taxon>Eukaryota</taxon>
        <taxon>Metazoa</taxon>
        <taxon>Ecdysozoa</taxon>
        <taxon>Arthropoda</taxon>
        <taxon>Hexapoda</taxon>
        <taxon>Insecta</taxon>
        <taxon>Pterygota</taxon>
        <taxon>Neoptera</taxon>
        <taxon>Endopterygota</taxon>
        <taxon>Coleoptera</taxon>
        <taxon>Polyphaga</taxon>
        <taxon>Elateriformia</taxon>
        <taxon>Buprestoidea</taxon>
        <taxon>Buprestidae</taxon>
        <taxon>Agrilinae</taxon>
        <taxon>Agrilus</taxon>
    </lineage>
</organism>
<dbReference type="InterPro" id="IPR036383">
    <property type="entry name" value="TSP1_rpt_sf"/>
</dbReference>
<dbReference type="OrthoDB" id="5989160at2759"/>
<dbReference type="GeneID" id="108738957"/>
<dbReference type="PANTHER" id="PTHR22906:SF43">
    <property type="entry name" value="PROPERDIN"/>
    <property type="match status" value="1"/>
</dbReference>
<feature type="signal peptide" evidence="6">
    <location>
        <begin position="1"/>
        <end position="22"/>
    </location>
</feature>
<feature type="chain" id="PRO_5010691681" evidence="6">
    <location>
        <begin position="23"/>
        <end position="423"/>
    </location>
</feature>
<dbReference type="SUPFAM" id="SSF82895">
    <property type="entry name" value="TSP-1 type 1 repeat"/>
    <property type="match status" value="1"/>
</dbReference>
<accession>A0A1W4X6X4</accession>
<dbReference type="STRING" id="224129.A0A1W4X6X4"/>